<organism evidence="3 4">
    <name type="scientific">Candidatus Roizmanbacteria bacterium CG22_combo_CG10-13_8_21_14_all_38_20</name>
    <dbReference type="NCBI Taxonomy" id="1974862"/>
    <lineage>
        <taxon>Bacteria</taxon>
        <taxon>Candidatus Roizmaniibacteriota</taxon>
    </lineage>
</organism>
<dbReference type="InterPro" id="IPR003497">
    <property type="entry name" value="BRO_N_domain"/>
</dbReference>
<protein>
    <submittedName>
        <fullName evidence="3">Phage antirepressor protein</fullName>
    </submittedName>
</protein>
<dbReference type="PROSITE" id="PS51750">
    <property type="entry name" value="BRO_N"/>
    <property type="match status" value="1"/>
</dbReference>
<dbReference type="EMBL" id="PCTA01000010">
    <property type="protein sequence ID" value="PIP61861.1"/>
    <property type="molecule type" value="Genomic_DNA"/>
</dbReference>
<feature type="region of interest" description="Disordered" evidence="1">
    <location>
        <begin position="228"/>
        <end position="266"/>
    </location>
</feature>
<gene>
    <name evidence="3" type="ORF">COW99_01405</name>
</gene>
<dbReference type="Pfam" id="PF02498">
    <property type="entry name" value="Bro-N"/>
    <property type="match status" value="1"/>
</dbReference>
<evidence type="ECO:0000313" key="4">
    <source>
        <dbReference type="Proteomes" id="UP000231246"/>
    </source>
</evidence>
<comment type="caution">
    <text evidence="3">The sequence shown here is derived from an EMBL/GenBank/DDBJ whole genome shotgun (WGS) entry which is preliminary data.</text>
</comment>
<accession>A0A2H0BW54</accession>
<feature type="domain" description="Bro-N" evidence="2">
    <location>
        <begin position="8"/>
        <end position="123"/>
    </location>
</feature>
<evidence type="ECO:0000259" key="2">
    <source>
        <dbReference type="PROSITE" id="PS51750"/>
    </source>
</evidence>
<reference evidence="3 4" key="1">
    <citation type="submission" date="2017-09" db="EMBL/GenBank/DDBJ databases">
        <title>Depth-based differentiation of microbial function through sediment-hosted aquifers and enrichment of novel symbionts in the deep terrestrial subsurface.</title>
        <authorList>
            <person name="Probst A.J."/>
            <person name="Ladd B."/>
            <person name="Jarett J.K."/>
            <person name="Geller-Mcgrath D.E."/>
            <person name="Sieber C.M."/>
            <person name="Emerson J.B."/>
            <person name="Anantharaman K."/>
            <person name="Thomas B.C."/>
            <person name="Malmstrom R."/>
            <person name="Stieglmeier M."/>
            <person name="Klingl A."/>
            <person name="Woyke T."/>
            <person name="Ryan C.M."/>
            <person name="Banfield J.F."/>
        </authorList>
    </citation>
    <scope>NUCLEOTIDE SEQUENCE [LARGE SCALE GENOMIC DNA]</scope>
    <source>
        <strain evidence="3">CG22_combo_CG10-13_8_21_14_all_38_20</strain>
    </source>
</reference>
<dbReference type="SMART" id="SM01040">
    <property type="entry name" value="Bro-N"/>
    <property type="match status" value="1"/>
</dbReference>
<name>A0A2H0BW54_9BACT</name>
<evidence type="ECO:0000313" key="3">
    <source>
        <dbReference type="EMBL" id="PIP61861.1"/>
    </source>
</evidence>
<dbReference type="Proteomes" id="UP000231246">
    <property type="component" value="Unassembled WGS sequence"/>
</dbReference>
<sequence>MNHEIAQTTKIAIFRNRKIRKTIHKNEWWFVITDVITALTDSQNPKQYLKNMLNRDEELAKGWVQIEHPLLIETPGGKQKVRCANTEGIFRIIQSIPSPKAEPFKRWLARVGHERVQEIEDPELAQKRARALYKAKGYPEDWIERRMRSIAIREELTDEWQKHGVELAKEYEILTAEISRAAFGVTPSEHKRIKGLRRENLRDHMNDLELLFSQLGEAATTEITKTEHPQGFERNKQVSKRGGKIAGDARSNLEKETSRKVITSQNYLSKKQSKKLLKKGSCPVN</sequence>
<dbReference type="AlphaFoldDB" id="A0A2H0BW54"/>
<proteinExistence type="predicted"/>
<evidence type="ECO:0000256" key="1">
    <source>
        <dbReference type="SAM" id="MobiDB-lite"/>
    </source>
</evidence>